<dbReference type="InterPro" id="IPR011437">
    <property type="entry name" value="DUF1540"/>
</dbReference>
<dbReference type="EMBL" id="NOJZ02000020">
    <property type="protein sequence ID" value="RDY23058.1"/>
    <property type="molecule type" value="Genomic_DNA"/>
</dbReference>
<organism evidence="2 3">
    <name type="scientific">Romboutsia maritimum</name>
    <dbReference type="NCBI Taxonomy" id="2020948"/>
    <lineage>
        <taxon>Bacteria</taxon>
        <taxon>Bacillati</taxon>
        <taxon>Bacillota</taxon>
        <taxon>Clostridia</taxon>
        <taxon>Peptostreptococcales</taxon>
        <taxon>Peptostreptococcaceae</taxon>
        <taxon>Romboutsia</taxon>
    </lineage>
</organism>
<keyword evidence="3" id="KW-1185">Reference proteome</keyword>
<evidence type="ECO:0000259" key="1">
    <source>
        <dbReference type="Pfam" id="PF07561"/>
    </source>
</evidence>
<comment type="caution">
    <text evidence="2">The sequence shown here is derived from an EMBL/GenBank/DDBJ whole genome shotgun (WGS) entry which is preliminary data.</text>
</comment>
<proteinExistence type="predicted"/>
<feature type="domain" description="DUF1540" evidence="1">
    <location>
        <begin position="64"/>
        <end position="104"/>
    </location>
</feature>
<accession>A0A371IRE8</accession>
<evidence type="ECO:0000313" key="3">
    <source>
        <dbReference type="Proteomes" id="UP000243494"/>
    </source>
</evidence>
<evidence type="ECO:0000313" key="2">
    <source>
        <dbReference type="EMBL" id="RDY23058.1"/>
    </source>
</evidence>
<protein>
    <submittedName>
        <fullName evidence="2">DUF1540 domain-containing protein</fullName>
    </submittedName>
</protein>
<dbReference type="OrthoDB" id="9792226at2"/>
<sequence>MEKISCNVINCSHNDSGICFANKINVSGKKARTSNHTCCGSFLDESNYSNLTNNTNGEGSCNIVNCNVKTCTHNAGNICALNNIAVTSNVGKANLYSETYCSSFKCK</sequence>
<name>A0A371IRE8_9FIRM</name>
<reference evidence="2 3" key="1">
    <citation type="journal article" date="2017" name="Genome Announc.">
        <title>Draft Genome Sequence of Romboutsia maritimum sp. nov. Strain CCRI-22766(T), Isolated from Coastal Estuarine Mud.</title>
        <authorList>
            <person name="Maheux A.F."/>
            <person name="Boudreau D.K."/>
            <person name="Berube E."/>
            <person name="Boissinot M."/>
            <person name="Raymond F."/>
            <person name="Brodeur S."/>
            <person name="Corbeil J."/>
            <person name="Brightwell G."/>
            <person name="Broda D."/>
            <person name="Omar R.F."/>
            <person name="Bergeron M.G."/>
        </authorList>
    </citation>
    <scope>NUCLEOTIDE SEQUENCE [LARGE SCALE GENOMIC DNA]</scope>
    <source>
        <strain evidence="2 3">CCRI-22766</strain>
    </source>
</reference>
<dbReference type="Pfam" id="PF07561">
    <property type="entry name" value="DUF1540"/>
    <property type="match status" value="2"/>
</dbReference>
<gene>
    <name evidence="2" type="ORF">CHF27_010275</name>
</gene>
<dbReference type="Proteomes" id="UP000243494">
    <property type="component" value="Unassembled WGS sequence"/>
</dbReference>
<feature type="domain" description="DUF1540" evidence="1">
    <location>
        <begin position="4"/>
        <end position="42"/>
    </location>
</feature>
<dbReference type="AlphaFoldDB" id="A0A371IRE8"/>